<comment type="caution">
    <text evidence="1">The sequence shown here is derived from an EMBL/GenBank/DDBJ whole genome shotgun (WGS) entry which is preliminary data.</text>
</comment>
<name>A0ACB1AMD0_MELEN</name>
<dbReference type="Proteomes" id="UP001497535">
    <property type="component" value="Unassembled WGS sequence"/>
</dbReference>
<evidence type="ECO:0000313" key="1">
    <source>
        <dbReference type="EMBL" id="CAK5094744.1"/>
    </source>
</evidence>
<protein>
    <submittedName>
        <fullName evidence="1">Uncharacterized protein</fullName>
    </submittedName>
</protein>
<organism evidence="1 2">
    <name type="scientific">Meloidogyne enterolobii</name>
    <name type="common">Root-knot nematode worm</name>
    <name type="synonym">Meloidogyne mayaguensis</name>
    <dbReference type="NCBI Taxonomy" id="390850"/>
    <lineage>
        <taxon>Eukaryota</taxon>
        <taxon>Metazoa</taxon>
        <taxon>Ecdysozoa</taxon>
        <taxon>Nematoda</taxon>
        <taxon>Chromadorea</taxon>
        <taxon>Rhabditida</taxon>
        <taxon>Tylenchina</taxon>
        <taxon>Tylenchomorpha</taxon>
        <taxon>Tylenchoidea</taxon>
        <taxon>Meloidogynidae</taxon>
        <taxon>Meloidogyninae</taxon>
        <taxon>Meloidogyne</taxon>
    </lineage>
</organism>
<dbReference type="EMBL" id="CAVMJV010000097">
    <property type="protein sequence ID" value="CAK5094744.1"/>
    <property type="molecule type" value="Genomic_DNA"/>
</dbReference>
<accession>A0ACB1AMD0</accession>
<evidence type="ECO:0000313" key="2">
    <source>
        <dbReference type="Proteomes" id="UP001497535"/>
    </source>
</evidence>
<keyword evidence="2" id="KW-1185">Reference proteome</keyword>
<reference evidence="1" key="1">
    <citation type="submission" date="2023-11" db="EMBL/GenBank/DDBJ databases">
        <authorList>
            <person name="Poullet M."/>
        </authorList>
    </citation>
    <scope>NUCLEOTIDE SEQUENCE</scope>
    <source>
        <strain evidence="1">E1834</strain>
    </source>
</reference>
<proteinExistence type="predicted"/>
<sequence>MFFVYLFFLYDAKKNFFFLSKIFPLFLKILISFPFYFFSLFIVYSSSGFPDVLHP</sequence>
<gene>
    <name evidence="1" type="ORF">MENTE1834_LOCUS40746</name>
</gene>